<dbReference type="CDD" id="cd16913">
    <property type="entry name" value="YkuD_like"/>
    <property type="match status" value="1"/>
</dbReference>
<keyword evidence="9" id="KW-0449">Lipoprotein</keyword>
<evidence type="ECO:0000256" key="8">
    <source>
        <dbReference type="ARBA" id="ARBA00023139"/>
    </source>
</evidence>
<dbReference type="GO" id="GO:0071555">
    <property type="term" value="P:cell wall organization"/>
    <property type="evidence" value="ECO:0007669"/>
    <property type="project" value="UniProtKB-UniRule"/>
</dbReference>
<dbReference type="SUPFAM" id="SSF141523">
    <property type="entry name" value="L,D-transpeptidase catalytic domain-like"/>
    <property type="match status" value="1"/>
</dbReference>
<dbReference type="Gene3D" id="2.40.440.10">
    <property type="entry name" value="L,D-transpeptidase catalytic domain-like"/>
    <property type="match status" value="1"/>
</dbReference>
<gene>
    <name evidence="15" type="ORF">FCI23_21050</name>
</gene>
<keyword evidence="2" id="KW-1003">Cell membrane</keyword>
<evidence type="ECO:0000256" key="12">
    <source>
        <dbReference type="ARBA" id="ARBA00060592"/>
    </source>
</evidence>
<dbReference type="GO" id="GO:0071972">
    <property type="term" value="F:peptidoglycan L,D-transpeptidase activity"/>
    <property type="evidence" value="ECO:0007669"/>
    <property type="project" value="TreeGrafter"/>
</dbReference>
<evidence type="ECO:0000256" key="4">
    <source>
        <dbReference type="ARBA" id="ARBA00022729"/>
    </source>
</evidence>
<dbReference type="GO" id="GO:0018104">
    <property type="term" value="P:peptidoglycan-protein cross-linking"/>
    <property type="evidence" value="ECO:0007669"/>
    <property type="project" value="TreeGrafter"/>
</dbReference>
<evidence type="ECO:0000256" key="10">
    <source>
        <dbReference type="ARBA" id="ARBA00023315"/>
    </source>
</evidence>
<keyword evidence="4" id="KW-0732">Signal</keyword>
<dbReference type="InterPro" id="IPR038063">
    <property type="entry name" value="Transpep_catalytic_dom"/>
</dbReference>
<name>A0A4U0SIY8_9ACTN</name>
<evidence type="ECO:0000313" key="16">
    <source>
        <dbReference type="Proteomes" id="UP000305778"/>
    </source>
</evidence>
<dbReference type="PANTHER" id="PTHR30582">
    <property type="entry name" value="L,D-TRANSPEPTIDASE"/>
    <property type="match status" value="1"/>
</dbReference>
<evidence type="ECO:0000256" key="7">
    <source>
        <dbReference type="ARBA" id="ARBA00023136"/>
    </source>
</evidence>
<dbReference type="PROSITE" id="PS52029">
    <property type="entry name" value="LD_TPASE"/>
    <property type="match status" value="1"/>
</dbReference>
<dbReference type="CDD" id="cd13432">
    <property type="entry name" value="LDT_IgD_like_2"/>
    <property type="match status" value="1"/>
</dbReference>
<comment type="pathway">
    <text evidence="1 13">Cell wall biogenesis; peptidoglycan biosynthesis.</text>
</comment>
<comment type="pathway">
    <text evidence="12">Glycan biosynthesis.</text>
</comment>
<organism evidence="15 16">
    <name type="scientific">Actinacidiphila oryziradicis</name>
    <dbReference type="NCBI Taxonomy" id="2571141"/>
    <lineage>
        <taxon>Bacteria</taxon>
        <taxon>Bacillati</taxon>
        <taxon>Actinomycetota</taxon>
        <taxon>Actinomycetes</taxon>
        <taxon>Kitasatosporales</taxon>
        <taxon>Streptomycetaceae</taxon>
        <taxon>Actinacidiphila</taxon>
    </lineage>
</organism>
<keyword evidence="10" id="KW-0012">Acyltransferase</keyword>
<feature type="active site" description="Proton donor/acceptor" evidence="13">
    <location>
        <position position="255"/>
    </location>
</feature>
<dbReference type="InterPro" id="IPR005490">
    <property type="entry name" value="LD_TPept_cat_dom"/>
</dbReference>
<keyword evidence="11 13" id="KW-0961">Cell wall biogenesis/degradation</keyword>
<dbReference type="GO" id="GO:0005576">
    <property type="term" value="C:extracellular region"/>
    <property type="evidence" value="ECO:0007669"/>
    <property type="project" value="TreeGrafter"/>
</dbReference>
<evidence type="ECO:0000256" key="11">
    <source>
        <dbReference type="ARBA" id="ARBA00023316"/>
    </source>
</evidence>
<dbReference type="EMBL" id="SUMC01000020">
    <property type="protein sequence ID" value="TKA09720.1"/>
    <property type="molecule type" value="Genomic_DNA"/>
</dbReference>
<comment type="caution">
    <text evidence="15">The sequence shown here is derived from an EMBL/GenBank/DDBJ whole genome shotgun (WGS) entry which is preliminary data.</text>
</comment>
<dbReference type="Gene3D" id="2.60.40.3710">
    <property type="match status" value="1"/>
</dbReference>
<evidence type="ECO:0000256" key="13">
    <source>
        <dbReference type="PROSITE-ProRule" id="PRU01373"/>
    </source>
</evidence>
<dbReference type="OrthoDB" id="5242354at2"/>
<evidence type="ECO:0000256" key="2">
    <source>
        <dbReference type="ARBA" id="ARBA00022475"/>
    </source>
</evidence>
<dbReference type="GO" id="GO:0008360">
    <property type="term" value="P:regulation of cell shape"/>
    <property type="evidence" value="ECO:0007669"/>
    <property type="project" value="UniProtKB-UniRule"/>
</dbReference>
<protein>
    <recommendedName>
        <fullName evidence="14">L,D-TPase catalytic domain-containing protein</fullName>
    </recommendedName>
</protein>
<keyword evidence="16" id="KW-1185">Reference proteome</keyword>
<evidence type="ECO:0000256" key="9">
    <source>
        <dbReference type="ARBA" id="ARBA00023288"/>
    </source>
</evidence>
<evidence type="ECO:0000259" key="14">
    <source>
        <dbReference type="PROSITE" id="PS52029"/>
    </source>
</evidence>
<dbReference type="PANTHER" id="PTHR30582:SF2">
    <property type="entry name" value="L,D-TRANSPEPTIDASE YCIB-RELATED"/>
    <property type="match status" value="1"/>
</dbReference>
<dbReference type="FunFam" id="2.40.440.10:FF:000005">
    <property type="entry name" value="L,D-transpeptidase 2"/>
    <property type="match status" value="1"/>
</dbReference>
<evidence type="ECO:0000256" key="3">
    <source>
        <dbReference type="ARBA" id="ARBA00022679"/>
    </source>
</evidence>
<dbReference type="Pfam" id="PF17964">
    <property type="entry name" value="Big_10"/>
    <property type="match status" value="1"/>
</dbReference>
<evidence type="ECO:0000256" key="6">
    <source>
        <dbReference type="ARBA" id="ARBA00022984"/>
    </source>
</evidence>
<keyword evidence="3" id="KW-0808">Transferase</keyword>
<reference evidence="15 16" key="1">
    <citation type="submission" date="2019-04" db="EMBL/GenBank/DDBJ databases">
        <title>Streptomyces oryziradicis sp. nov., a novel actinomycete isolated from rhizosphere soil of rice (Oryza sativa L.).</title>
        <authorList>
            <person name="Li C."/>
        </authorList>
    </citation>
    <scope>NUCLEOTIDE SEQUENCE [LARGE SCALE GENOMIC DNA]</scope>
    <source>
        <strain evidence="15 16">NEAU-C40</strain>
    </source>
</reference>
<dbReference type="GO" id="GO:0016746">
    <property type="term" value="F:acyltransferase activity"/>
    <property type="evidence" value="ECO:0007669"/>
    <property type="project" value="UniProtKB-KW"/>
</dbReference>
<keyword evidence="6 13" id="KW-0573">Peptidoglycan synthesis</keyword>
<sequence length="331" mass="35620">MVEVTDGRLTSVKVENADGTVVGGKTDAGGRSWRPTAALTLSTRYTVDAYAVDGDGRAAAKHAVFTTLVPKNTFIGFFTPEDGSTVGTGMIVSLVFSHPVANRGAVRRAIVVRSEPAVEVASHWFGAQRLDFRPESYWTPGTKVTLDLRLRDVEGAPGVYGTQAKEVRFTIGRDQRSTVETDTHTMTVRRDGQVFKVLPVTAGSPSNPTYNGRMVITEKLPLTRMNGQTVGFGGEYDIPDVPHAMRLTRSGTFIHGSYWAPPGTFGAVNTSHGCVGLYDVKGGGSNTPAGWMFDHSLVGDVVNVVNPHDRTVAPDNGLGGWNLTWRQWLAG</sequence>
<keyword evidence="8" id="KW-0564">Palmitate</keyword>
<evidence type="ECO:0000313" key="15">
    <source>
        <dbReference type="EMBL" id="TKA09720.1"/>
    </source>
</evidence>
<feature type="domain" description="L,D-TPase catalytic" evidence="14">
    <location>
        <begin position="175"/>
        <end position="305"/>
    </location>
</feature>
<dbReference type="Gene3D" id="2.60.40.3780">
    <property type="match status" value="1"/>
</dbReference>
<evidence type="ECO:0000256" key="5">
    <source>
        <dbReference type="ARBA" id="ARBA00022960"/>
    </source>
</evidence>
<dbReference type="InterPro" id="IPR041280">
    <property type="entry name" value="Big_10"/>
</dbReference>
<dbReference type="Pfam" id="PF03734">
    <property type="entry name" value="YkuD"/>
    <property type="match status" value="1"/>
</dbReference>
<dbReference type="Proteomes" id="UP000305778">
    <property type="component" value="Unassembled WGS sequence"/>
</dbReference>
<dbReference type="AlphaFoldDB" id="A0A4U0SIY8"/>
<keyword evidence="5 13" id="KW-0133">Cell shape</keyword>
<evidence type="ECO:0000256" key="1">
    <source>
        <dbReference type="ARBA" id="ARBA00004752"/>
    </source>
</evidence>
<accession>A0A4U0SIY8</accession>
<dbReference type="UniPathway" id="UPA00219"/>
<feature type="active site" description="Nucleophile" evidence="13">
    <location>
        <position position="274"/>
    </location>
</feature>
<proteinExistence type="predicted"/>
<keyword evidence="7" id="KW-0472">Membrane</keyword>
<dbReference type="InterPro" id="IPR050979">
    <property type="entry name" value="LD-transpeptidase"/>
</dbReference>